<keyword evidence="3" id="KW-1185">Reference proteome</keyword>
<dbReference type="InParanoid" id="A0A2P6MW17"/>
<dbReference type="AlphaFoldDB" id="A0A2P6MW17"/>
<dbReference type="Proteomes" id="UP000241769">
    <property type="component" value="Unassembled WGS sequence"/>
</dbReference>
<organism evidence="1 3">
    <name type="scientific">Planoprotostelium fungivorum</name>
    <dbReference type="NCBI Taxonomy" id="1890364"/>
    <lineage>
        <taxon>Eukaryota</taxon>
        <taxon>Amoebozoa</taxon>
        <taxon>Evosea</taxon>
        <taxon>Variosea</taxon>
        <taxon>Cavosteliida</taxon>
        <taxon>Cavosteliaceae</taxon>
        <taxon>Planoprotostelium</taxon>
    </lineage>
</organism>
<evidence type="ECO:0000313" key="1">
    <source>
        <dbReference type="EMBL" id="PRP75895.1"/>
    </source>
</evidence>
<reference evidence="1 3" key="1">
    <citation type="journal article" date="2018" name="Genome Biol. Evol.">
        <title>Multiple Roots of Fruiting Body Formation in Amoebozoa.</title>
        <authorList>
            <person name="Hillmann F."/>
            <person name="Forbes G."/>
            <person name="Novohradska S."/>
            <person name="Ferling I."/>
            <person name="Riege K."/>
            <person name="Groth M."/>
            <person name="Westermann M."/>
            <person name="Marz M."/>
            <person name="Spaller T."/>
            <person name="Winckler T."/>
            <person name="Schaap P."/>
            <person name="Glockner G."/>
        </authorList>
    </citation>
    <scope>NUCLEOTIDE SEQUENCE [LARGE SCALE GENOMIC DNA]</scope>
    <source>
        <strain evidence="1 3">Jena</strain>
    </source>
</reference>
<sequence length="60" mass="6725">MGHFDFFSALSNHPEEAGDHWCYLFDRTDGMRMLPVHDNQRAAVFSTPGVTTVNGSLNNL</sequence>
<accession>A0A2P6MW17</accession>
<dbReference type="EMBL" id="MDYQ01000082">
    <property type="protein sequence ID" value="PRP83445.1"/>
    <property type="molecule type" value="Genomic_DNA"/>
</dbReference>
<proteinExistence type="predicted"/>
<evidence type="ECO:0000313" key="3">
    <source>
        <dbReference type="Proteomes" id="UP000241769"/>
    </source>
</evidence>
<name>A0A2P6MW17_9EUKA</name>
<dbReference type="EMBL" id="MDYQ01000356">
    <property type="protein sequence ID" value="PRP75895.1"/>
    <property type="molecule type" value="Genomic_DNA"/>
</dbReference>
<comment type="caution">
    <text evidence="1">The sequence shown here is derived from an EMBL/GenBank/DDBJ whole genome shotgun (WGS) entry which is preliminary data.</text>
</comment>
<protein>
    <submittedName>
        <fullName evidence="1">Uncharacterized protein</fullName>
    </submittedName>
</protein>
<gene>
    <name evidence="2" type="ORF">PROFUN_09218</name>
    <name evidence="1" type="ORF">PROFUN_15457</name>
</gene>
<evidence type="ECO:0000313" key="2">
    <source>
        <dbReference type="EMBL" id="PRP83445.1"/>
    </source>
</evidence>